<proteinExistence type="predicted"/>
<dbReference type="Gramene" id="TVU46935">
    <property type="protein sequence ID" value="TVU46935"/>
    <property type="gene ID" value="EJB05_06509"/>
</dbReference>
<dbReference type="Pfam" id="PF00646">
    <property type="entry name" value="F-box"/>
    <property type="match status" value="1"/>
</dbReference>
<dbReference type="OrthoDB" id="668684at2759"/>
<sequence length="320" mass="36021">MSTSSGTDDNMTLELRHLPPRSLAASRRVCRAWRDAVDDHRLLRADLLPLAVRGFFLDYCALGTEFFSRPTTGPAISGDLGDFVPGCWKVEDHCNGLLFCLGRGGHSYVANPATRQAARLPPRPGTASSPAGDWRMAFEDDEAARVPGVRPCGVAALRAPITDPQTRLHLEILQSEWPPASYALQVFSSQTGRWEERLFIREGISMSDTTYKLVPMPTSEKGVYCAFGYNWHGLQIFHLDESHGQTRWVLKHSVDLKTFARKLHARGDHYGQKIAGPWVLQNIHHYKYSCGDNKKAIVEEKFEWDSDDDNLVRHHHGEPF</sequence>
<protein>
    <recommendedName>
        <fullName evidence="1">F-box domain-containing protein</fullName>
    </recommendedName>
</protein>
<dbReference type="PANTHER" id="PTHR34591:SF54">
    <property type="entry name" value="F-BOX DOMAIN CONTAINING PROTEIN, EXPRESSED"/>
    <property type="match status" value="1"/>
</dbReference>
<reference evidence="2 3" key="1">
    <citation type="journal article" date="2019" name="Sci. Rep.">
        <title>A high-quality genome of Eragrostis curvula grass provides insights into Poaceae evolution and supports new strategies to enhance forage quality.</title>
        <authorList>
            <person name="Carballo J."/>
            <person name="Santos B.A.C.M."/>
            <person name="Zappacosta D."/>
            <person name="Garbus I."/>
            <person name="Selva J.P."/>
            <person name="Gallo C.A."/>
            <person name="Diaz A."/>
            <person name="Albertini E."/>
            <person name="Caccamo M."/>
            <person name="Echenique V."/>
        </authorList>
    </citation>
    <scope>NUCLEOTIDE SEQUENCE [LARGE SCALE GENOMIC DNA]</scope>
    <source>
        <strain evidence="3">cv. Victoria</strain>
        <tissue evidence="2">Leaf</tissue>
    </source>
</reference>
<gene>
    <name evidence="2" type="ORF">EJB05_06509</name>
</gene>
<dbReference type="SUPFAM" id="SSF81383">
    <property type="entry name" value="F-box domain"/>
    <property type="match status" value="1"/>
</dbReference>
<dbReference type="Proteomes" id="UP000324897">
    <property type="component" value="Chromosome 5"/>
</dbReference>
<comment type="caution">
    <text evidence="2">The sequence shown here is derived from an EMBL/GenBank/DDBJ whole genome shotgun (WGS) entry which is preliminary data.</text>
</comment>
<dbReference type="PANTHER" id="PTHR34591">
    <property type="entry name" value="OS03G0653100 PROTEIN-RELATED"/>
    <property type="match status" value="1"/>
</dbReference>
<evidence type="ECO:0000313" key="3">
    <source>
        <dbReference type="Proteomes" id="UP000324897"/>
    </source>
</evidence>
<dbReference type="EMBL" id="RWGY01000004">
    <property type="protein sequence ID" value="TVU46935.1"/>
    <property type="molecule type" value="Genomic_DNA"/>
</dbReference>
<evidence type="ECO:0000259" key="1">
    <source>
        <dbReference type="Pfam" id="PF00646"/>
    </source>
</evidence>
<keyword evidence="3" id="KW-1185">Reference proteome</keyword>
<feature type="domain" description="F-box" evidence="1">
    <location>
        <begin position="15"/>
        <end position="43"/>
    </location>
</feature>
<name>A0A5J9WG56_9POAL</name>
<dbReference type="InterPro" id="IPR001810">
    <property type="entry name" value="F-box_dom"/>
</dbReference>
<organism evidence="2 3">
    <name type="scientific">Eragrostis curvula</name>
    <name type="common">weeping love grass</name>
    <dbReference type="NCBI Taxonomy" id="38414"/>
    <lineage>
        <taxon>Eukaryota</taxon>
        <taxon>Viridiplantae</taxon>
        <taxon>Streptophyta</taxon>
        <taxon>Embryophyta</taxon>
        <taxon>Tracheophyta</taxon>
        <taxon>Spermatophyta</taxon>
        <taxon>Magnoliopsida</taxon>
        <taxon>Liliopsida</taxon>
        <taxon>Poales</taxon>
        <taxon>Poaceae</taxon>
        <taxon>PACMAD clade</taxon>
        <taxon>Chloridoideae</taxon>
        <taxon>Eragrostideae</taxon>
        <taxon>Eragrostidinae</taxon>
        <taxon>Eragrostis</taxon>
    </lineage>
</organism>
<feature type="non-terminal residue" evidence="2">
    <location>
        <position position="1"/>
    </location>
</feature>
<evidence type="ECO:0000313" key="2">
    <source>
        <dbReference type="EMBL" id="TVU46935.1"/>
    </source>
</evidence>
<dbReference type="AlphaFoldDB" id="A0A5J9WG56"/>
<accession>A0A5J9WG56</accession>
<dbReference type="InterPro" id="IPR036047">
    <property type="entry name" value="F-box-like_dom_sf"/>
</dbReference>